<dbReference type="RefSeq" id="WP_054537342.1">
    <property type="nucleotide sequence ID" value="NZ_LGKP01000042.1"/>
</dbReference>
<keyword evidence="2" id="KW-1133">Transmembrane helix</keyword>
<sequence>MPVEYTPQPEVSKDRVSADTIVLKPPISETLPTVPIFAEKKQAEQQTISRPKPTKPKRKSPLVESWSGSAVMYWTFEVLLALGMIIFAAILWRQDGLFTIRFVGAQIASFRDADLWKQWLIPIFFTAGFLGAYPRKSLRLKMNKALELWQQTQEDSAADKYYALRKSIIKRFIAATFIQLVNMATSFSGLILTISGKTYEFFVPITFPKEGIGLLIPTFLVSGILAFGPELITRWALPYLGELLRRAWEIISNGVPTRVKV</sequence>
<gene>
    <name evidence="3" type="ORF">SE18_25740</name>
</gene>
<dbReference type="EMBL" id="LGKP01000042">
    <property type="protein sequence ID" value="KPL79991.1"/>
    <property type="molecule type" value="Genomic_DNA"/>
</dbReference>
<proteinExistence type="predicted"/>
<feature type="region of interest" description="Disordered" evidence="1">
    <location>
        <begin position="40"/>
        <end position="61"/>
    </location>
</feature>
<name>A0A0P6XWS3_9CHLR</name>
<evidence type="ECO:0000256" key="2">
    <source>
        <dbReference type="SAM" id="Phobius"/>
    </source>
</evidence>
<feature type="transmembrane region" description="Helical" evidence="2">
    <location>
        <begin position="71"/>
        <end position="92"/>
    </location>
</feature>
<accession>A0A0P6XWS3</accession>
<dbReference type="Proteomes" id="UP000050277">
    <property type="component" value="Unassembled WGS sequence"/>
</dbReference>
<dbReference type="STRING" id="70996.SE18_25740"/>
<evidence type="ECO:0000313" key="4">
    <source>
        <dbReference type="Proteomes" id="UP000050277"/>
    </source>
</evidence>
<evidence type="ECO:0000313" key="3">
    <source>
        <dbReference type="EMBL" id="KPL79991.1"/>
    </source>
</evidence>
<dbReference type="AlphaFoldDB" id="A0A0P6XWS3"/>
<organism evidence="3 4">
    <name type="scientific">Herpetosiphon geysericola</name>
    <dbReference type="NCBI Taxonomy" id="70996"/>
    <lineage>
        <taxon>Bacteria</taxon>
        <taxon>Bacillati</taxon>
        <taxon>Chloroflexota</taxon>
        <taxon>Chloroflexia</taxon>
        <taxon>Herpetosiphonales</taxon>
        <taxon>Herpetosiphonaceae</taxon>
        <taxon>Herpetosiphon</taxon>
    </lineage>
</organism>
<keyword evidence="4" id="KW-1185">Reference proteome</keyword>
<keyword evidence="2" id="KW-0812">Transmembrane</keyword>
<feature type="transmembrane region" description="Helical" evidence="2">
    <location>
        <begin position="214"/>
        <end position="237"/>
    </location>
</feature>
<protein>
    <submittedName>
        <fullName evidence="3">Uncharacterized protein</fullName>
    </submittedName>
</protein>
<evidence type="ECO:0000256" key="1">
    <source>
        <dbReference type="SAM" id="MobiDB-lite"/>
    </source>
</evidence>
<feature type="transmembrane region" description="Helical" evidence="2">
    <location>
        <begin position="172"/>
        <end position="194"/>
    </location>
</feature>
<keyword evidence="2" id="KW-0472">Membrane</keyword>
<comment type="caution">
    <text evidence="3">The sequence shown here is derived from an EMBL/GenBank/DDBJ whole genome shotgun (WGS) entry which is preliminary data.</text>
</comment>
<reference evidence="3 4" key="1">
    <citation type="submission" date="2015-07" db="EMBL/GenBank/DDBJ databases">
        <title>Whole genome sequence of Herpetosiphon geysericola DSM 7119.</title>
        <authorList>
            <person name="Hemp J."/>
            <person name="Ward L.M."/>
            <person name="Pace L.A."/>
            <person name="Fischer W.W."/>
        </authorList>
    </citation>
    <scope>NUCLEOTIDE SEQUENCE [LARGE SCALE GENOMIC DNA]</scope>
    <source>
        <strain evidence="3 4">DSM 7119</strain>
    </source>
</reference>